<name>A0A9P6N237_9FUNG</name>
<evidence type="ECO:0000313" key="2">
    <source>
        <dbReference type="EMBL" id="KAG0022031.1"/>
    </source>
</evidence>
<feature type="compositionally biased region" description="Acidic residues" evidence="1">
    <location>
        <begin position="395"/>
        <end position="404"/>
    </location>
</feature>
<keyword evidence="3" id="KW-1185">Reference proteome</keyword>
<evidence type="ECO:0000256" key="1">
    <source>
        <dbReference type="SAM" id="MobiDB-lite"/>
    </source>
</evidence>
<dbReference type="PANTHER" id="PTHR15398">
    <property type="entry name" value="BROMODOMAIN-CONTAINING PROTEIN 8"/>
    <property type="match status" value="1"/>
</dbReference>
<dbReference type="GO" id="GO:0035267">
    <property type="term" value="C:NuA4 histone acetyltransferase complex"/>
    <property type="evidence" value="ECO:0007669"/>
    <property type="project" value="TreeGrafter"/>
</dbReference>
<sequence>MSDPTATDIKSDSEPWSVLENLILVQAIYKCGDTNWVAIARTIKGHPQVHRSSNFFSQRSCAIQYTQLLENLEAETRSKHSRGNEAGTSATQEIPSVVKLAGQLYNQRILEIKALIRKDEERFRALVAELDEIRQGKWDSQLAEELKNNPVEADSEVTTNGVIDNSSSTDASQLQPEGENALADITAPSSLSSPSPSSLPEKQGDTDNAIDASRPERGYQSSVIAPVAAATPTTPATPAEVESGIQESDQELKDVEMEDVAMSISASETPVGSNVTSAAPQTSEEDIEMEDITTNESQSSISENIEPIVSKENAESSEVVGSEKKQAENDHSDASSPTSASDLSPPGAMEEEEDAAVEVNSSVTETKAEETEGVDGETKEEKEEEEEKEVKEEDVRNEEEEEEDVVIKIETDEKSDIESAGQEEHAVHQKTPRIKEIYAEDLPDAEDSSREDEEIKTKEESSNEIDQDEDTAHEEAEDGATSVDDEETASVKTGRKPRKIKTSIPIKRKRRSGRA</sequence>
<comment type="caution">
    <text evidence="2">The sequence shown here is derived from an EMBL/GenBank/DDBJ whole genome shotgun (WGS) entry which is preliminary data.</text>
</comment>
<feature type="compositionally biased region" description="Acidic residues" evidence="1">
    <location>
        <begin position="462"/>
        <end position="488"/>
    </location>
</feature>
<feature type="region of interest" description="Disordered" evidence="1">
    <location>
        <begin position="147"/>
        <end position="515"/>
    </location>
</feature>
<proteinExistence type="predicted"/>
<feature type="compositionally biased region" description="Low complexity" evidence="1">
    <location>
        <begin position="294"/>
        <end position="306"/>
    </location>
</feature>
<accession>A0A9P6N237</accession>
<dbReference type="AlphaFoldDB" id="A0A9P6N237"/>
<evidence type="ECO:0000313" key="3">
    <source>
        <dbReference type="Proteomes" id="UP000703661"/>
    </source>
</evidence>
<reference evidence="2" key="1">
    <citation type="journal article" date="2020" name="Fungal Divers.">
        <title>Resolving the Mortierellaceae phylogeny through synthesis of multi-gene phylogenetics and phylogenomics.</title>
        <authorList>
            <person name="Vandepol N."/>
            <person name="Liber J."/>
            <person name="Desiro A."/>
            <person name="Na H."/>
            <person name="Kennedy M."/>
            <person name="Barry K."/>
            <person name="Grigoriev I.V."/>
            <person name="Miller A.N."/>
            <person name="O'Donnell K."/>
            <person name="Stajich J.E."/>
            <person name="Bonito G."/>
        </authorList>
    </citation>
    <scope>NUCLEOTIDE SEQUENCE</scope>
    <source>
        <strain evidence="2">NRRL 2769</strain>
    </source>
</reference>
<gene>
    <name evidence="2" type="primary">BRD8</name>
    <name evidence="2" type="ORF">BGZ80_001198</name>
</gene>
<feature type="compositionally biased region" description="Acidic residues" evidence="1">
    <location>
        <begin position="439"/>
        <end position="452"/>
    </location>
</feature>
<feature type="compositionally biased region" description="Low complexity" evidence="1">
    <location>
        <begin position="188"/>
        <end position="200"/>
    </location>
</feature>
<feature type="compositionally biased region" description="Polar residues" evidence="1">
    <location>
        <begin position="156"/>
        <end position="175"/>
    </location>
</feature>
<organism evidence="2 3">
    <name type="scientific">Entomortierella chlamydospora</name>
    <dbReference type="NCBI Taxonomy" id="101097"/>
    <lineage>
        <taxon>Eukaryota</taxon>
        <taxon>Fungi</taxon>
        <taxon>Fungi incertae sedis</taxon>
        <taxon>Mucoromycota</taxon>
        <taxon>Mortierellomycotina</taxon>
        <taxon>Mortierellomycetes</taxon>
        <taxon>Mortierellales</taxon>
        <taxon>Mortierellaceae</taxon>
        <taxon>Entomortierella</taxon>
    </lineage>
</organism>
<dbReference type="EMBL" id="JAAAID010000127">
    <property type="protein sequence ID" value="KAG0022031.1"/>
    <property type="molecule type" value="Genomic_DNA"/>
</dbReference>
<feature type="compositionally biased region" description="Acidic residues" evidence="1">
    <location>
        <begin position="283"/>
        <end position="293"/>
    </location>
</feature>
<feature type="compositionally biased region" description="Basic and acidic residues" evidence="1">
    <location>
        <begin position="405"/>
        <end position="438"/>
    </location>
</feature>
<feature type="compositionally biased region" description="Low complexity" evidence="1">
    <location>
        <begin position="225"/>
        <end position="239"/>
    </location>
</feature>
<feature type="compositionally biased region" description="Polar residues" evidence="1">
    <location>
        <begin position="264"/>
        <end position="282"/>
    </location>
</feature>
<protein>
    <submittedName>
        <fullName evidence="2">Bromodomain-containing protein 8</fullName>
    </submittedName>
</protein>
<feature type="non-terminal residue" evidence="2">
    <location>
        <position position="1"/>
    </location>
</feature>
<dbReference type="PANTHER" id="PTHR15398:SF4">
    <property type="entry name" value="BROMODOMAIN-CONTAINING PROTEIN 8 ISOFORM X1"/>
    <property type="match status" value="1"/>
</dbReference>
<dbReference type="Proteomes" id="UP000703661">
    <property type="component" value="Unassembled WGS sequence"/>
</dbReference>
<feature type="compositionally biased region" description="Basic residues" evidence="1">
    <location>
        <begin position="493"/>
        <end position="515"/>
    </location>
</feature>
<feature type="compositionally biased region" description="Basic and acidic residues" evidence="1">
    <location>
        <begin position="321"/>
        <end position="333"/>
    </location>
</feature>
<feature type="compositionally biased region" description="Basic and acidic residues" evidence="1">
    <location>
        <begin position="366"/>
        <end position="381"/>
    </location>
</feature>